<keyword evidence="2" id="KW-1003">Cell membrane</keyword>
<feature type="transmembrane region" description="Helical" evidence="6">
    <location>
        <begin position="156"/>
        <end position="178"/>
    </location>
</feature>
<dbReference type="RefSeq" id="WP_377283274.1">
    <property type="nucleotide sequence ID" value="NZ_JBHRSI010000008.1"/>
</dbReference>
<evidence type="ECO:0000259" key="7">
    <source>
        <dbReference type="PROSITE" id="PS50850"/>
    </source>
</evidence>
<proteinExistence type="predicted"/>
<organism evidence="8 9">
    <name type="scientific">Phenylobacterium terrae</name>
    <dbReference type="NCBI Taxonomy" id="2665495"/>
    <lineage>
        <taxon>Bacteria</taxon>
        <taxon>Pseudomonadati</taxon>
        <taxon>Pseudomonadota</taxon>
        <taxon>Alphaproteobacteria</taxon>
        <taxon>Caulobacterales</taxon>
        <taxon>Caulobacteraceae</taxon>
        <taxon>Phenylobacterium</taxon>
    </lineage>
</organism>
<dbReference type="Proteomes" id="UP001597237">
    <property type="component" value="Unassembled WGS sequence"/>
</dbReference>
<feature type="transmembrane region" description="Helical" evidence="6">
    <location>
        <begin position="199"/>
        <end position="221"/>
    </location>
</feature>
<comment type="subcellular location">
    <subcellularLocation>
        <location evidence="1">Cell membrane</location>
        <topology evidence="1">Multi-pass membrane protein</topology>
    </subcellularLocation>
</comment>
<reference evidence="9" key="1">
    <citation type="journal article" date="2019" name="Int. J. Syst. Evol. Microbiol.">
        <title>The Global Catalogue of Microorganisms (GCM) 10K type strain sequencing project: providing services to taxonomists for standard genome sequencing and annotation.</title>
        <authorList>
            <consortium name="The Broad Institute Genomics Platform"/>
            <consortium name="The Broad Institute Genome Sequencing Center for Infectious Disease"/>
            <person name="Wu L."/>
            <person name="Ma J."/>
        </authorList>
    </citation>
    <scope>NUCLEOTIDE SEQUENCE [LARGE SCALE GENOMIC DNA]</scope>
    <source>
        <strain evidence="9">DFY28</strain>
    </source>
</reference>
<name>A0ABW4N4D1_9CAUL</name>
<dbReference type="PANTHER" id="PTHR43124">
    <property type="entry name" value="PURINE EFFLUX PUMP PBUE"/>
    <property type="match status" value="1"/>
</dbReference>
<keyword evidence="5 6" id="KW-0472">Membrane</keyword>
<feature type="transmembrane region" description="Helical" evidence="6">
    <location>
        <begin position="261"/>
        <end position="280"/>
    </location>
</feature>
<feature type="transmembrane region" description="Helical" evidence="6">
    <location>
        <begin position="227"/>
        <end position="249"/>
    </location>
</feature>
<feature type="transmembrane region" description="Helical" evidence="6">
    <location>
        <begin position="95"/>
        <end position="116"/>
    </location>
</feature>
<evidence type="ECO:0000256" key="1">
    <source>
        <dbReference type="ARBA" id="ARBA00004651"/>
    </source>
</evidence>
<feature type="transmembrane region" description="Helical" evidence="6">
    <location>
        <begin position="358"/>
        <end position="377"/>
    </location>
</feature>
<feature type="transmembrane region" description="Helical" evidence="6">
    <location>
        <begin position="292"/>
        <end position="313"/>
    </location>
</feature>
<evidence type="ECO:0000313" key="8">
    <source>
        <dbReference type="EMBL" id="MFD1783530.1"/>
    </source>
</evidence>
<dbReference type="Pfam" id="PF07690">
    <property type="entry name" value="MFS_1"/>
    <property type="match status" value="1"/>
</dbReference>
<dbReference type="Gene3D" id="1.20.1250.20">
    <property type="entry name" value="MFS general substrate transporter like domains"/>
    <property type="match status" value="1"/>
</dbReference>
<evidence type="ECO:0000256" key="4">
    <source>
        <dbReference type="ARBA" id="ARBA00022989"/>
    </source>
</evidence>
<feature type="transmembrane region" description="Helical" evidence="6">
    <location>
        <begin position="128"/>
        <end position="150"/>
    </location>
</feature>
<accession>A0ABW4N4D1</accession>
<dbReference type="CDD" id="cd17324">
    <property type="entry name" value="MFS_NepI_like"/>
    <property type="match status" value="1"/>
</dbReference>
<dbReference type="SUPFAM" id="SSF103473">
    <property type="entry name" value="MFS general substrate transporter"/>
    <property type="match status" value="1"/>
</dbReference>
<feature type="domain" description="Major facilitator superfamily (MFS) profile" evidence="7">
    <location>
        <begin position="4"/>
        <end position="380"/>
    </location>
</feature>
<dbReference type="InterPro" id="IPR036259">
    <property type="entry name" value="MFS_trans_sf"/>
</dbReference>
<protein>
    <submittedName>
        <fullName evidence="8">MFS transporter</fullName>
    </submittedName>
</protein>
<dbReference type="InterPro" id="IPR050189">
    <property type="entry name" value="MFS_Efflux_Transporters"/>
</dbReference>
<evidence type="ECO:0000256" key="5">
    <source>
        <dbReference type="ARBA" id="ARBA00023136"/>
    </source>
</evidence>
<gene>
    <name evidence="8" type="ORF">ACFSC0_09015</name>
</gene>
<dbReference type="InterPro" id="IPR011701">
    <property type="entry name" value="MFS"/>
</dbReference>
<evidence type="ECO:0000256" key="2">
    <source>
        <dbReference type="ARBA" id="ARBA00022475"/>
    </source>
</evidence>
<dbReference type="EMBL" id="JBHUEY010000001">
    <property type="protein sequence ID" value="MFD1783530.1"/>
    <property type="molecule type" value="Genomic_DNA"/>
</dbReference>
<sequence length="381" mass="38888">MNPRVLVLTLSSFAFGSGALIFSGLLEFMAADLGVSAGAAGQIQTTYVLTAALAGPPLAMLAGRFDRKKVLLVALTLTIVLNLVCMATSSFSQLLVFRAMIGACAALAGPASSAAVSGLVPPEMRGRALAMVGGGMTIAFVLGIPMGTIIGSIFTWRAAFAMAAGLAAVAFVAIALILPSVKPPPPAMGGRLTWNATPLFLATFLAFAANMSMNIYIAPVLRVGSDITGQGVAAFQLLIGVGSFLGLSLGGRAADKGWGGLSITLAYSGLILAAALHWIVLHHWLSPGWPTWILVGLAYVVMATALFSVMPVVQTRLMARAPNAAPLALALNGSSASMGQALAGATGGAVLATVGTPSLPLATITYAGIALLIWRLWEAKR</sequence>
<dbReference type="InterPro" id="IPR020846">
    <property type="entry name" value="MFS_dom"/>
</dbReference>
<feature type="transmembrane region" description="Helical" evidence="6">
    <location>
        <begin position="70"/>
        <end position="89"/>
    </location>
</feature>
<keyword evidence="3 6" id="KW-0812">Transmembrane</keyword>
<evidence type="ECO:0000256" key="6">
    <source>
        <dbReference type="SAM" id="Phobius"/>
    </source>
</evidence>
<evidence type="ECO:0000313" key="9">
    <source>
        <dbReference type="Proteomes" id="UP001597237"/>
    </source>
</evidence>
<keyword evidence="4 6" id="KW-1133">Transmembrane helix</keyword>
<comment type="caution">
    <text evidence="8">The sequence shown here is derived from an EMBL/GenBank/DDBJ whole genome shotgun (WGS) entry which is preliminary data.</text>
</comment>
<feature type="transmembrane region" description="Helical" evidence="6">
    <location>
        <begin position="43"/>
        <end position="63"/>
    </location>
</feature>
<dbReference type="PROSITE" id="PS50850">
    <property type="entry name" value="MFS"/>
    <property type="match status" value="1"/>
</dbReference>
<feature type="transmembrane region" description="Helical" evidence="6">
    <location>
        <begin position="325"/>
        <end position="352"/>
    </location>
</feature>
<evidence type="ECO:0000256" key="3">
    <source>
        <dbReference type="ARBA" id="ARBA00022692"/>
    </source>
</evidence>
<keyword evidence="9" id="KW-1185">Reference proteome</keyword>
<dbReference type="PANTHER" id="PTHR43124:SF10">
    <property type="entry name" value="PURINE EFFLUX PUMP PBUE"/>
    <property type="match status" value="1"/>
</dbReference>